<reference evidence="10 11" key="1">
    <citation type="journal article" date="2018" name="Mol. Plant">
        <title>The genome of Artemisia annua provides insight into the evolution of Asteraceae family and artemisinin biosynthesis.</title>
        <authorList>
            <person name="Shen Q."/>
            <person name="Zhang L."/>
            <person name="Liao Z."/>
            <person name="Wang S."/>
            <person name="Yan T."/>
            <person name="Shi P."/>
            <person name="Liu M."/>
            <person name="Fu X."/>
            <person name="Pan Q."/>
            <person name="Wang Y."/>
            <person name="Lv Z."/>
            <person name="Lu X."/>
            <person name="Zhang F."/>
            <person name="Jiang W."/>
            <person name="Ma Y."/>
            <person name="Chen M."/>
            <person name="Hao X."/>
            <person name="Li L."/>
            <person name="Tang Y."/>
            <person name="Lv G."/>
            <person name="Zhou Y."/>
            <person name="Sun X."/>
            <person name="Brodelius P.E."/>
            <person name="Rose J.K.C."/>
            <person name="Tang K."/>
        </authorList>
    </citation>
    <scope>NUCLEOTIDE SEQUENCE [LARGE SCALE GENOMIC DNA]</scope>
    <source>
        <strain evidence="11">cv. Huhao1</strain>
        <tissue evidence="10">Leaf</tissue>
    </source>
</reference>
<protein>
    <submittedName>
        <fullName evidence="10">Isocitrate dehydrogenase</fullName>
    </submittedName>
</protein>
<evidence type="ECO:0000313" key="11">
    <source>
        <dbReference type="Proteomes" id="UP000245207"/>
    </source>
</evidence>
<evidence type="ECO:0000256" key="4">
    <source>
        <dbReference type="ARBA" id="ARBA00022532"/>
    </source>
</evidence>
<dbReference type="OrthoDB" id="248923at2759"/>
<keyword evidence="9" id="KW-0812">Transmembrane</keyword>
<dbReference type="GO" id="GO:0046872">
    <property type="term" value="F:metal ion binding"/>
    <property type="evidence" value="ECO:0007669"/>
    <property type="project" value="UniProtKB-KW"/>
</dbReference>
<dbReference type="STRING" id="35608.A0A2U1P8Q0"/>
<evidence type="ECO:0000256" key="8">
    <source>
        <dbReference type="ARBA" id="ARBA00023211"/>
    </source>
</evidence>
<evidence type="ECO:0000256" key="6">
    <source>
        <dbReference type="ARBA" id="ARBA00022842"/>
    </source>
</evidence>
<sequence length="227" mass="26253">MNYVVPGWTKPICIGRHVFGDQFKATDAMIKGPGKLKMVFVPEGAGETIDLEVYITVGVGGVALSMCNTDNLRSRFRLCNDDRRRCAQAVIFDWSKKQPGACFSLLMRLMLSFAKQIFLVGHYGSNWFQHSYQEDHVPEIYVKFGKQLLTVNMSPQQIKHNFEAAVWFWICCAHEGDFFFNFYIYLLIRFSWKINFYMMCSSLNQKTGSQAVVEHDEDKYILSFVDE</sequence>
<dbReference type="Proteomes" id="UP000245207">
    <property type="component" value="Unassembled WGS sequence"/>
</dbReference>
<comment type="cofactor">
    <cofactor evidence="1">
        <name>Mn(2+)</name>
        <dbReference type="ChEBI" id="CHEBI:29035"/>
    </cofactor>
</comment>
<keyword evidence="11" id="KW-1185">Reference proteome</keyword>
<keyword evidence="9" id="KW-0472">Membrane</keyword>
<keyword evidence="9" id="KW-1133">Transmembrane helix</keyword>
<organism evidence="10 11">
    <name type="scientific">Artemisia annua</name>
    <name type="common">Sweet wormwood</name>
    <dbReference type="NCBI Taxonomy" id="35608"/>
    <lineage>
        <taxon>Eukaryota</taxon>
        <taxon>Viridiplantae</taxon>
        <taxon>Streptophyta</taxon>
        <taxon>Embryophyta</taxon>
        <taxon>Tracheophyta</taxon>
        <taxon>Spermatophyta</taxon>
        <taxon>Magnoliopsida</taxon>
        <taxon>eudicotyledons</taxon>
        <taxon>Gunneridae</taxon>
        <taxon>Pentapetalae</taxon>
        <taxon>asterids</taxon>
        <taxon>campanulids</taxon>
        <taxon>Asterales</taxon>
        <taxon>Asteraceae</taxon>
        <taxon>Asteroideae</taxon>
        <taxon>Anthemideae</taxon>
        <taxon>Artemisiinae</taxon>
        <taxon>Artemisia</taxon>
    </lineage>
</organism>
<accession>A0A2U1P8Q0</accession>
<gene>
    <name evidence="10" type="ORF">CTI12_AA177540</name>
</gene>
<dbReference type="GO" id="GO:0006102">
    <property type="term" value="P:isocitrate metabolic process"/>
    <property type="evidence" value="ECO:0007669"/>
    <property type="project" value="InterPro"/>
</dbReference>
<dbReference type="GO" id="GO:0006739">
    <property type="term" value="P:NADP+ metabolic process"/>
    <property type="evidence" value="ECO:0007669"/>
    <property type="project" value="TreeGrafter"/>
</dbReference>
<dbReference type="PANTHER" id="PTHR11822">
    <property type="entry name" value="NADP-SPECIFIC ISOCITRATE DEHYDROGENASE"/>
    <property type="match status" value="1"/>
</dbReference>
<dbReference type="EMBL" id="PKPP01001507">
    <property type="protein sequence ID" value="PWA82129.1"/>
    <property type="molecule type" value="Genomic_DNA"/>
</dbReference>
<evidence type="ECO:0000256" key="9">
    <source>
        <dbReference type="SAM" id="Phobius"/>
    </source>
</evidence>
<dbReference type="PANTHER" id="PTHR11822:SF21">
    <property type="entry name" value="ISOCITRATE DEHYDROGENASE [NADP], MITOCHONDRIAL"/>
    <property type="match status" value="1"/>
</dbReference>
<evidence type="ECO:0000256" key="7">
    <source>
        <dbReference type="ARBA" id="ARBA00023002"/>
    </source>
</evidence>
<keyword evidence="7" id="KW-0560">Oxidoreductase</keyword>
<keyword evidence="8" id="KW-0464">Manganese</keyword>
<dbReference type="GO" id="GO:0005739">
    <property type="term" value="C:mitochondrion"/>
    <property type="evidence" value="ECO:0007669"/>
    <property type="project" value="TreeGrafter"/>
</dbReference>
<dbReference type="GO" id="GO:0006099">
    <property type="term" value="P:tricarboxylic acid cycle"/>
    <property type="evidence" value="ECO:0007669"/>
    <property type="project" value="UniProtKB-KW"/>
</dbReference>
<evidence type="ECO:0000313" key="10">
    <source>
        <dbReference type="EMBL" id="PWA82129.1"/>
    </source>
</evidence>
<evidence type="ECO:0000256" key="2">
    <source>
        <dbReference type="ARBA" id="ARBA00001946"/>
    </source>
</evidence>
<keyword evidence="5" id="KW-0479">Metal-binding</keyword>
<feature type="transmembrane region" description="Helical" evidence="9">
    <location>
        <begin position="166"/>
        <end position="188"/>
    </location>
</feature>
<evidence type="ECO:0000256" key="3">
    <source>
        <dbReference type="ARBA" id="ARBA00007769"/>
    </source>
</evidence>
<dbReference type="InterPro" id="IPR004790">
    <property type="entry name" value="Isocitrate_DH_NADP"/>
</dbReference>
<dbReference type="Gene3D" id="3.40.718.10">
    <property type="entry name" value="Isopropylmalate Dehydrogenase"/>
    <property type="match status" value="1"/>
</dbReference>
<dbReference type="GO" id="GO:0004450">
    <property type="term" value="F:isocitrate dehydrogenase (NADP+) activity"/>
    <property type="evidence" value="ECO:0007669"/>
    <property type="project" value="InterPro"/>
</dbReference>
<name>A0A2U1P8Q0_ARTAN</name>
<evidence type="ECO:0000256" key="5">
    <source>
        <dbReference type="ARBA" id="ARBA00022723"/>
    </source>
</evidence>
<dbReference type="SUPFAM" id="SSF53659">
    <property type="entry name" value="Isocitrate/Isopropylmalate dehydrogenase-like"/>
    <property type="match status" value="1"/>
</dbReference>
<keyword evidence="4" id="KW-0816">Tricarboxylic acid cycle</keyword>
<comment type="cofactor">
    <cofactor evidence="2">
        <name>Mg(2+)</name>
        <dbReference type="ChEBI" id="CHEBI:18420"/>
    </cofactor>
</comment>
<comment type="similarity">
    <text evidence="3">Belongs to the isocitrate and isopropylmalate dehydrogenases family.</text>
</comment>
<evidence type="ECO:0000256" key="1">
    <source>
        <dbReference type="ARBA" id="ARBA00001936"/>
    </source>
</evidence>
<proteinExistence type="inferred from homology"/>
<keyword evidence="6" id="KW-0460">Magnesium</keyword>
<dbReference type="AlphaFoldDB" id="A0A2U1P8Q0"/>
<comment type="caution">
    <text evidence="10">The sequence shown here is derived from an EMBL/GenBank/DDBJ whole genome shotgun (WGS) entry which is preliminary data.</text>
</comment>